<comment type="caution">
    <text evidence="2">The sequence shown here is derived from an EMBL/GenBank/DDBJ whole genome shotgun (WGS) entry which is preliminary data.</text>
</comment>
<proteinExistence type="predicted"/>
<evidence type="ECO:0008006" key="4">
    <source>
        <dbReference type="Google" id="ProtNLM"/>
    </source>
</evidence>
<accession>A0A8J6P5F7</accession>
<dbReference type="Proteomes" id="UP000605201">
    <property type="component" value="Unassembled WGS sequence"/>
</dbReference>
<feature type="signal peptide" evidence="1">
    <location>
        <begin position="1"/>
        <end position="24"/>
    </location>
</feature>
<evidence type="ECO:0000313" key="2">
    <source>
        <dbReference type="EMBL" id="MBC8432777.1"/>
    </source>
</evidence>
<protein>
    <recommendedName>
        <fullName evidence="4">VWA domain-containing protein</fullName>
    </recommendedName>
</protein>
<dbReference type="AlphaFoldDB" id="A0A8J6P5F7"/>
<evidence type="ECO:0000313" key="3">
    <source>
        <dbReference type="Proteomes" id="UP000605201"/>
    </source>
</evidence>
<name>A0A8J6P5F7_9BACT</name>
<gene>
    <name evidence="2" type="ORF">H8D96_12765</name>
</gene>
<keyword evidence="1" id="KW-0732">Signal</keyword>
<reference evidence="2 3" key="1">
    <citation type="submission" date="2020-08" db="EMBL/GenBank/DDBJ databases">
        <title>Bridging the membrane lipid divide: bacteria of the FCB group superphylum have the potential to synthesize archaeal ether lipids.</title>
        <authorList>
            <person name="Villanueva L."/>
            <person name="Von Meijenfeldt F.A.B."/>
            <person name="Westbye A.B."/>
            <person name="Yadav S."/>
            <person name="Hopmans E.C."/>
            <person name="Dutilh B.E."/>
            <person name="Sinninghe Damste J.S."/>
        </authorList>
    </citation>
    <scope>NUCLEOTIDE SEQUENCE [LARGE SCALE GENOMIC DNA]</scope>
    <source>
        <strain evidence="2">NIOZ-UU17</strain>
    </source>
</reference>
<evidence type="ECO:0000256" key="1">
    <source>
        <dbReference type="SAM" id="SignalP"/>
    </source>
</evidence>
<sequence>MKKSITAFFGFALILLAALFGSYAQVEAKKEGAQPESRPVLQEFDIALVIDNSGSMQKNDPQFLTREVVTK</sequence>
<organism evidence="2 3">
    <name type="scientific">Candidatus Desulfatibia vada</name>
    <dbReference type="NCBI Taxonomy" id="2841696"/>
    <lineage>
        <taxon>Bacteria</taxon>
        <taxon>Pseudomonadati</taxon>
        <taxon>Thermodesulfobacteriota</taxon>
        <taxon>Desulfobacteria</taxon>
        <taxon>Desulfobacterales</taxon>
        <taxon>Desulfobacterales incertae sedis</taxon>
        <taxon>Candidatus Desulfatibia</taxon>
    </lineage>
</organism>
<dbReference type="EMBL" id="JACNIG010000247">
    <property type="protein sequence ID" value="MBC8432777.1"/>
    <property type="molecule type" value="Genomic_DNA"/>
</dbReference>
<feature type="chain" id="PRO_5035200863" description="VWA domain-containing protein" evidence="1">
    <location>
        <begin position="25"/>
        <end position="71"/>
    </location>
</feature>